<dbReference type="Proteomes" id="UP000232003">
    <property type="component" value="Chromosome"/>
</dbReference>
<dbReference type="Pfam" id="PF01833">
    <property type="entry name" value="TIG"/>
    <property type="match status" value="1"/>
</dbReference>
<evidence type="ECO:0000256" key="1">
    <source>
        <dbReference type="SAM" id="MobiDB-lite"/>
    </source>
</evidence>
<accession>A0A2K8T3A3</accession>
<dbReference type="EMBL" id="CP024785">
    <property type="protein sequence ID" value="AUB42198.1"/>
    <property type="molecule type" value="Genomic_DNA"/>
</dbReference>
<keyword evidence="4" id="KW-0808">Transferase</keyword>
<feature type="domain" description="IPT/TIG" evidence="2">
    <location>
        <begin position="228"/>
        <end position="302"/>
    </location>
</feature>
<name>A0A2K8T3A3_9NOSO</name>
<dbReference type="InterPro" id="IPR025351">
    <property type="entry name" value="Pvc16_N"/>
</dbReference>
<feature type="region of interest" description="Disordered" evidence="1">
    <location>
        <begin position="70"/>
        <end position="90"/>
    </location>
</feature>
<proteinExistence type="predicted"/>
<dbReference type="RefSeq" id="WP_100902319.1">
    <property type="nucleotide sequence ID" value="NZ_CAWNNC010000001.1"/>
</dbReference>
<dbReference type="InterPro" id="IPR002909">
    <property type="entry name" value="IPT_dom"/>
</dbReference>
<gene>
    <name evidence="4" type="ORF">COO91_08307</name>
</gene>
<dbReference type="GO" id="GO:0016779">
    <property type="term" value="F:nucleotidyltransferase activity"/>
    <property type="evidence" value="ECO:0007669"/>
    <property type="project" value="UniProtKB-KW"/>
</dbReference>
<organism evidence="4 5">
    <name type="scientific">Nostoc flagelliforme CCNUN1</name>
    <dbReference type="NCBI Taxonomy" id="2038116"/>
    <lineage>
        <taxon>Bacteria</taxon>
        <taxon>Bacillati</taxon>
        <taxon>Cyanobacteriota</taxon>
        <taxon>Cyanophyceae</taxon>
        <taxon>Nostocales</taxon>
        <taxon>Nostocaceae</taxon>
        <taxon>Nostoc</taxon>
    </lineage>
</organism>
<dbReference type="Pfam" id="PF14065">
    <property type="entry name" value="Pvc16_N"/>
    <property type="match status" value="1"/>
</dbReference>
<dbReference type="OrthoDB" id="527247at2"/>
<keyword evidence="5" id="KW-1185">Reference proteome</keyword>
<evidence type="ECO:0000313" key="5">
    <source>
        <dbReference type="Proteomes" id="UP000232003"/>
    </source>
</evidence>
<sequence length="338" mass="37146">MSNGLAIAAITAVFKNLLEDGLVQNAALSSMGNVLVTTLPPDQISIGVDGQPQLNLFLYQVSENRNADLGKSDAKGGKLRNQPAHHQASTEEGTILPLAINLHYVLTAYGNKDFQTEILLGYVIQLMHQTPVLSNATIRAMLNHVATINRSGLLAQAIESTSVEALTEQLDQVRIAPNLFDTEQMSRLWSLLQGSYRPSIAYEVSMMFIASKKSSLAPGSSKEALNQPQIEKIVAWPTDGEIVAGSSLIIYGKNLSEDITLLRLNGGENLLEPQIVEDNRILFKLPQNLYAGVHKVQVVHQQLYKYQNCKDLEVVSNEQTFVLHPTIQFSVKEESCNP</sequence>
<keyword evidence="4" id="KW-0548">Nucleotidyltransferase</keyword>
<reference evidence="4 5" key="1">
    <citation type="submission" date="2017-11" db="EMBL/GenBank/DDBJ databases">
        <title>Complete genome of a free-living desiccation-tolerant cyanobacterium and its photosynthetic adaptation to extreme terrestrial habitat.</title>
        <authorList>
            <person name="Shang J."/>
        </authorList>
    </citation>
    <scope>NUCLEOTIDE SEQUENCE [LARGE SCALE GENOMIC DNA]</scope>
    <source>
        <strain evidence="4 5">CCNUN1</strain>
    </source>
</reference>
<evidence type="ECO:0000259" key="3">
    <source>
        <dbReference type="Pfam" id="PF14065"/>
    </source>
</evidence>
<dbReference type="AlphaFoldDB" id="A0A2K8T3A3"/>
<dbReference type="KEGG" id="nfl:COO91_08307"/>
<feature type="domain" description="Pvc16 N-terminal" evidence="3">
    <location>
        <begin position="10"/>
        <end position="215"/>
    </location>
</feature>
<evidence type="ECO:0000313" key="4">
    <source>
        <dbReference type="EMBL" id="AUB42198.1"/>
    </source>
</evidence>
<protein>
    <submittedName>
        <fullName evidence="4">Glutamine synthetase adenylyltransferase</fullName>
    </submittedName>
</protein>
<evidence type="ECO:0000259" key="2">
    <source>
        <dbReference type="Pfam" id="PF01833"/>
    </source>
</evidence>